<reference evidence="3 4" key="1">
    <citation type="submission" date="2019-04" db="EMBL/GenBank/DDBJ databases">
        <authorList>
            <person name="Van Vliet M D."/>
        </authorList>
    </citation>
    <scope>NUCLEOTIDE SEQUENCE [LARGE SCALE GENOMIC DNA]</scope>
    <source>
        <strain evidence="3 4">F21</strain>
    </source>
</reference>
<dbReference type="Gene3D" id="3.30.700.10">
    <property type="entry name" value="Glycoprotein, Type 4 Pilin"/>
    <property type="match status" value="1"/>
</dbReference>
<dbReference type="InterPro" id="IPR000983">
    <property type="entry name" value="Bac_GSPG_pilin"/>
</dbReference>
<accession>A0A6C2UQR2</accession>
<keyword evidence="2" id="KW-1133">Transmembrane helix</keyword>
<feature type="transmembrane region" description="Helical" evidence="2">
    <location>
        <begin position="12"/>
        <end position="33"/>
    </location>
</feature>
<dbReference type="Pfam" id="PF07963">
    <property type="entry name" value="N_methyl"/>
    <property type="match status" value="1"/>
</dbReference>
<keyword evidence="4" id="KW-1185">Reference proteome</keyword>
<keyword evidence="2" id="KW-0472">Membrane</keyword>
<sequence>MKRKHGFTLIETTVTVAVIGLLASIALPSFSVARTRVLYKTKQSNTLLLNNAVQEWAMDSWQPDDAKITAALTNYINGGLEALSVGEARINLTNITSRTVDHEFTIENLY</sequence>
<name>A0A6C2UQR2_9BACT</name>
<dbReference type="InterPro" id="IPR012902">
    <property type="entry name" value="N_methyl_site"/>
</dbReference>
<keyword evidence="2" id="KW-0812">Transmembrane</keyword>
<dbReference type="PRINTS" id="PR00813">
    <property type="entry name" value="BCTERIALGSPG"/>
</dbReference>
<dbReference type="Proteomes" id="UP000346198">
    <property type="component" value="Unassembled WGS sequence"/>
</dbReference>
<evidence type="ECO:0000256" key="1">
    <source>
        <dbReference type="ARBA" id="ARBA00022481"/>
    </source>
</evidence>
<proteinExistence type="predicted"/>
<dbReference type="PROSITE" id="PS00409">
    <property type="entry name" value="PROKAR_NTER_METHYL"/>
    <property type="match status" value="1"/>
</dbReference>
<dbReference type="EMBL" id="CAAHFH010000002">
    <property type="protein sequence ID" value="VGO22630.1"/>
    <property type="molecule type" value="Genomic_DNA"/>
</dbReference>
<dbReference type="NCBIfam" id="TIGR02532">
    <property type="entry name" value="IV_pilin_GFxxxE"/>
    <property type="match status" value="1"/>
</dbReference>
<dbReference type="GO" id="GO:0015627">
    <property type="term" value="C:type II protein secretion system complex"/>
    <property type="evidence" value="ECO:0007669"/>
    <property type="project" value="InterPro"/>
</dbReference>
<evidence type="ECO:0000313" key="3">
    <source>
        <dbReference type="EMBL" id="VGO22630.1"/>
    </source>
</evidence>
<evidence type="ECO:0008006" key="5">
    <source>
        <dbReference type="Google" id="ProtNLM"/>
    </source>
</evidence>
<dbReference type="SUPFAM" id="SSF54523">
    <property type="entry name" value="Pili subunits"/>
    <property type="match status" value="1"/>
</dbReference>
<dbReference type="InterPro" id="IPR045584">
    <property type="entry name" value="Pilin-like"/>
</dbReference>
<organism evidence="3 4">
    <name type="scientific">Pontiella sulfatireligans</name>
    <dbReference type="NCBI Taxonomy" id="2750658"/>
    <lineage>
        <taxon>Bacteria</taxon>
        <taxon>Pseudomonadati</taxon>
        <taxon>Kiritimatiellota</taxon>
        <taxon>Kiritimatiellia</taxon>
        <taxon>Kiritimatiellales</taxon>
        <taxon>Pontiellaceae</taxon>
        <taxon>Pontiella</taxon>
    </lineage>
</organism>
<dbReference type="AlphaFoldDB" id="A0A6C2UQR2"/>
<dbReference type="GO" id="GO:0015628">
    <property type="term" value="P:protein secretion by the type II secretion system"/>
    <property type="evidence" value="ECO:0007669"/>
    <property type="project" value="InterPro"/>
</dbReference>
<protein>
    <recommendedName>
        <fullName evidence="5">Type II secretion system protein G</fullName>
    </recommendedName>
</protein>
<keyword evidence="1" id="KW-0488">Methylation</keyword>
<evidence type="ECO:0000313" key="4">
    <source>
        <dbReference type="Proteomes" id="UP000346198"/>
    </source>
</evidence>
<gene>
    <name evidence="3" type="ORF">SCARR_04715</name>
</gene>
<evidence type="ECO:0000256" key="2">
    <source>
        <dbReference type="SAM" id="Phobius"/>
    </source>
</evidence>